<dbReference type="Proteomes" id="UP000255177">
    <property type="component" value="Unassembled WGS sequence"/>
</dbReference>
<protein>
    <submittedName>
        <fullName evidence="2">Tail fiber assembly protein homolog from lambdoid prophage Qin</fullName>
    </submittedName>
</protein>
<dbReference type="InterPro" id="IPR003458">
    <property type="entry name" value="Phage_T4_Gp38_tail_assem"/>
</dbReference>
<name>A0A380T3J9_9PSED</name>
<dbReference type="PANTHER" id="PTHR34413:SF2">
    <property type="entry name" value="PROPHAGE TAIL FIBER ASSEMBLY PROTEIN HOMOLOG TFAE-RELATED"/>
    <property type="match status" value="1"/>
</dbReference>
<sequence length="203" mass="22282">MNAPVIYNAHPQTLEYIGRGVADPDPLDAEHWLIPGYAYTDSPPEPVPGHAVVRDLAGKAWALVEDNRGPVYDVATGAAQDHAALGALPPELTRQPFPGDFHYWDGGAWVLDVDAQKESIRTKGLSLRDERLANASMRIAPLQDAVDLGEASEHEQAMLLAWKRYRIALNRLEQQPGYPLSIEWPASPEDATAPPPQDAEHTQ</sequence>
<proteinExistence type="predicted"/>
<dbReference type="InterPro" id="IPR051220">
    <property type="entry name" value="TFA_Chaperone"/>
</dbReference>
<feature type="region of interest" description="Disordered" evidence="1">
    <location>
        <begin position="180"/>
        <end position="203"/>
    </location>
</feature>
<dbReference type="EMBL" id="UIDD01000009">
    <property type="protein sequence ID" value="SUQ64096.1"/>
    <property type="molecule type" value="Genomic_DNA"/>
</dbReference>
<dbReference type="AlphaFoldDB" id="A0A380T3J9"/>
<dbReference type="PANTHER" id="PTHR34413">
    <property type="entry name" value="PROPHAGE TAIL FIBER ASSEMBLY PROTEIN HOMOLOG TFAE-RELATED-RELATED"/>
    <property type="match status" value="1"/>
</dbReference>
<dbReference type="RefSeq" id="WP_115087712.1">
    <property type="nucleotide sequence ID" value="NZ_CBCSFG010000020.1"/>
</dbReference>
<evidence type="ECO:0000256" key="1">
    <source>
        <dbReference type="SAM" id="MobiDB-lite"/>
    </source>
</evidence>
<evidence type="ECO:0000313" key="2">
    <source>
        <dbReference type="EMBL" id="SUQ64096.1"/>
    </source>
</evidence>
<dbReference type="Pfam" id="PF02413">
    <property type="entry name" value="Caudo_TAP"/>
    <property type="match status" value="1"/>
</dbReference>
<evidence type="ECO:0000313" key="3">
    <source>
        <dbReference type="Proteomes" id="UP000255177"/>
    </source>
</evidence>
<keyword evidence="3" id="KW-1185">Reference proteome</keyword>
<reference evidence="3" key="1">
    <citation type="submission" date="2018-07" db="EMBL/GenBank/DDBJ databases">
        <authorList>
            <person name="Blom J."/>
        </authorList>
    </citation>
    <scope>NUCLEOTIDE SEQUENCE [LARGE SCALE GENOMIC DNA]</scope>
    <source>
        <strain evidence="3">CCOS 864</strain>
    </source>
</reference>
<gene>
    <name evidence="2" type="primary">tfaQ</name>
    <name evidence="2" type="ORF">CCOS864_03550</name>
</gene>
<accession>A0A380T3J9</accession>
<organism evidence="2 3">
    <name type="scientific">Pseudomonas wadenswilerensis</name>
    <dbReference type="NCBI Taxonomy" id="1785161"/>
    <lineage>
        <taxon>Bacteria</taxon>
        <taxon>Pseudomonadati</taxon>
        <taxon>Pseudomonadota</taxon>
        <taxon>Gammaproteobacteria</taxon>
        <taxon>Pseudomonadales</taxon>
        <taxon>Pseudomonadaceae</taxon>
        <taxon>Pseudomonas</taxon>
    </lineage>
</organism>